<evidence type="ECO:0000256" key="1">
    <source>
        <dbReference type="ARBA" id="ARBA00022553"/>
    </source>
</evidence>
<dbReference type="WBParaSite" id="NBR_0001759401-mRNA-1">
    <property type="protein sequence ID" value="NBR_0001759401-mRNA-1"/>
    <property type="gene ID" value="NBR_0001759401"/>
</dbReference>
<feature type="compositionally biased region" description="Basic and acidic residues" evidence="2">
    <location>
        <begin position="951"/>
        <end position="973"/>
    </location>
</feature>
<evidence type="ECO:0000313" key="5">
    <source>
        <dbReference type="Proteomes" id="UP000271162"/>
    </source>
</evidence>
<keyword evidence="1" id="KW-0597">Phosphoprotein</keyword>
<evidence type="ECO:0000313" key="4">
    <source>
        <dbReference type="EMBL" id="VDL81252.1"/>
    </source>
</evidence>
<feature type="compositionally biased region" description="Basic and acidic residues" evidence="2">
    <location>
        <begin position="395"/>
        <end position="415"/>
    </location>
</feature>
<dbReference type="STRING" id="27835.A0A158R364"/>
<feature type="compositionally biased region" description="Polar residues" evidence="2">
    <location>
        <begin position="133"/>
        <end position="146"/>
    </location>
</feature>
<feature type="compositionally biased region" description="Basic and acidic residues" evidence="2">
    <location>
        <begin position="222"/>
        <end position="242"/>
    </location>
</feature>
<dbReference type="Pfam" id="PF07001">
    <property type="entry name" value="BAT2_N"/>
    <property type="match status" value="1"/>
</dbReference>
<accession>A0A158R364</accession>
<evidence type="ECO:0000256" key="2">
    <source>
        <dbReference type="SAM" id="MobiDB-lite"/>
    </source>
</evidence>
<dbReference type="OMA" id="EDWDGDN"/>
<feature type="compositionally biased region" description="Polar residues" evidence="2">
    <location>
        <begin position="820"/>
        <end position="836"/>
    </location>
</feature>
<dbReference type="Proteomes" id="UP000271162">
    <property type="component" value="Unassembled WGS sequence"/>
</dbReference>
<feature type="compositionally biased region" description="Polar residues" evidence="2">
    <location>
        <begin position="243"/>
        <end position="259"/>
    </location>
</feature>
<proteinExistence type="predicted"/>
<dbReference type="EMBL" id="UYSL01022856">
    <property type="protein sequence ID" value="VDL81252.1"/>
    <property type="molecule type" value="Genomic_DNA"/>
</dbReference>
<feature type="region of interest" description="Disordered" evidence="2">
    <location>
        <begin position="651"/>
        <end position="720"/>
    </location>
</feature>
<feature type="compositionally biased region" description="Polar residues" evidence="2">
    <location>
        <begin position="843"/>
        <end position="860"/>
    </location>
</feature>
<feature type="compositionally biased region" description="Basic and acidic residues" evidence="2">
    <location>
        <begin position="459"/>
        <end position="475"/>
    </location>
</feature>
<protein>
    <submittedName>
        <fullName evidence="6">BAT2_N domain-containing protein</fullName>
    </submittedName>
</protein>
<organism evidence="6">
    <name type="scientific">Nippostrongylus brasiliensis</name>
    <name type="common">Rat hookworm</name>
    <dbReference type="NCBI Taxonomy" id="27835"/>
    <lineage>
        <taxon>Eukaryota</taxon>
        <taxon>Metazoa</taxon>
        <taxon>Ecdysozoa</taxon>
        <taxon>Nematoda</taxon>
        <taxon>Chromadorea</taxon>
        <taxon>Rhabditida</taxon>
        <taxon>Rhabditina</taxon>
        <taxon>Rhabditomorpha</taxon>
        <taxon>Strongyloidea</taxon>
        <taxon>Heligmosomidae</taxon>
        <taxon>Nippostrongylus</taxon>
    </lineage>
</organism>
<feature type="region of interest" description="Disordered" evidence="2">
    <location>
        <begin position="946"/>
        <end position="1052"/>
    </location>
</feature>
<feature type="compositionally biased region" description="Basic and acidic residues" evidence="2">
    <location>
        <begin position="986"/>
        <end position="1002"/>
    </location>
</feature>
<dbReference type="InterPro" id="IPR033184">
    <property type="entry name" value="PRRC2"/>
</dbReference>
<evidence type="ECO:0000259" key="3">
    <source>
        <dbReference type="Pfam" id="PF07001"/>
    </source>
</evidence>
<dbReference type="GO" id="GO:0030154">
    <property type="term" value="P:cell differentiation"/>
    <property type="evidence" value="ECO:0007669"/>
    <property type="project" value="TreeGrafter"/>
</dbReference>
<evidence type="ECO:0000313" key="6">
    <source>
        <dbReference type="WBParaSite" id="NBR_0001759401-mRNA-1"/>
    </source>
</evidence>
<dbReference type="AlphaFoldDB" id="A0A158R364"/>
<feature type="compositionally biased region" description="Polar residues" evidence="2">
    <location>
        <begin position="202"/>
        <end position="217"/>
    </location>
</feature>
<reference evidence="6" key="1">
    <citation type="submission" date="2016-04" db="UniProtKB">
        <authorList>
            <consortium name="WormBaseParasite"/>
        </authorList>
    </citation>
    <scope>IDENTIFICATION</scope>
</reference>
<reference evidence="4 5" key="2">
    <citation type="submission" date="2018-11" db="EMBL/GenBank/DDBJ databases">
        <authorList>
            <consortium name="Pathogen Informatics"/>
        </authorList>
    </citation>
    <scope>NUCLEOTIDE SEQUENCE [LARGE SCALE GENOMIC DNA]</scope>
</reference>
<sequence length="1154" mass="128576">MSSLSRGASSAGKPKAVNVNSLYSGRNLAAGAKPLGKYGLTSVGKSVGVVRRMPPPATLPSLKSENNGQDPNVAVVPQGGVGWNKNDATVDSSEVSKVHSSHPSTGPDLRPTWAKQSQESTNSENSVKGEFPTLSTSVQGAISSQKTQKKWSGDSAPQTCESKTSTCTSSDDVRMLPSRYYDSGTEFMGGPRQAQLAPRSRFQGSSDARMSQPSYQMSGVIEKARKLSETEKGDECSARDDTACNSTVNTAEKLSPSLQSSVRSDFFDSIVHENMNQEAQDSHKVEIDRDNVIDRSRYKRTNFRSMDKDDAAKGNSWDTDATRKDSPMTPIHETRLHRRAVRSVDDSERISLSGEEEDIQMTKLDKPAVRIVKRVAEVNEMGTDEEQNYTDNSANEEHKVFLDAVPDRSPLREQPESPTDAEDISEHNVASFASSPDLKPVTKKSEICFPAPVPAENVWAKRQEERESQEKEKRSRLPKVMQEAIEEHFPSVSEAAAIKVDKDASRRPTNSDFARATLRARRQQDSSDVRQLLNSDEAYQRRMIQREQRIESMCEPQKREAVRLAQKEDRGYCDDDENQRWARSNVSPRRPLNNVSFLSEQCRGGERFCRGEPPMHGPGNRRVMGARSRGVRNHGRSGVVIQPQILRRSSTSAKALDNVGGKLDDERSVSSAPTVKDNSPRPKAAQNATAEISIPVERLRGEHELGSGTQKKRMESDHSGRAACRFLEDILEEGEEACIITDLNIPFHRRLEKSMSESEEFDVGQNPRIFVKPIGRDRAERLRSPVVSSEGYDEWETASESSTRAPRDDRSEVTPGSRRGQIQNRAVSSPSVNSPSGRGPTRGSLQNATRFEQSNAQSPMNDRPRGSKNAQPASRTCQSPSGSCSNKSSKQNSSTSRDLQSMNVSDGLAGLDINNIASVVVIDDHLVDAVSVDMNEEFEEVLNKRAKKQKAHEMQAKLEAEERRKAREKERQIRAQAKKLAKLNNSKKDKREESQKDTKRNSDSWTSATEQKKGKEHGKRTHQQSSTSEDPPKTEKNEFVEQDQQVSEVRKDVPVTTVWNSAHVAEQKECCGRHNPNVSYWWFQVQSIIPSPIARPTPRSKSAASDSPPIFQDLVRRQIVELPVSLSSSQPIRADKYDFTFDPRLHEVLIPSFM</sequence>
<feature type="compositionally biased region" description="Basic and acidic residues" evidence="2">
    <location>
        <begin position="1030"/>
        <end position="1039"/>
    </location>
</feature>
<feature type="compositionally biased region" description="Polar residues" evidence="2">
    <location>
        <begin position="114"/>
        <end position="126"/>
    </location>
</feature>
<feature type="compositionally biased region" description="Polar residues" evidence="2">
    <location>
        <begin position="86"/>
        <end position="95"/>
    </location>
</feature>
<feature type="compositionally biased region" description="Low complexity" evidence="2">
    <location>
        <begin position="159"/>
        <end position="170"/>
    </location>
</feature>
<name>A0A158R364_NIPBR</name>
<dbReference type="InterPro" id="IPR009738">
    <property type="entry name" value="BAT2_N"/>
</dbReference>
<feature type="compositionally biased region" description="Low complexity" evidence="2">
    <location>
        <begin position="877"/>
        <end position="896"/>
    </location>
</feature>
<feature type="region of interest" description="Disordered" evidence="2">
    <location>
        <begin position="303"/>
        <end position="349"/>
    </location>
</feature>
<feature type="compositionally biased region" description="Polar residues" evidence="2">
    <location>
        <begin position="61"/>
        <end position="70"/>
    </location>
</feature>
<gene>
    <name evidence="4" type="ORF">NBR_LOCUS17595</name>
</gene>
<keyword evidence="5" id="KW-1185">Reference proteome</keyword>
<feature type="region of interest" description="Disordered" evidence="2">
    <location>
        <begin position="51"/>
        <end position="259"/>
    </location>
</feature>
<feature type="region of interest" description="Disordered" evidence="2">
    <location>
        <begin position="782"/>
        <end position="900"/>
    </location>
</feature>
<feature type="region of interest" description="Disordered" evidence="2">
    <location>
        <begin position="376"/>
        <end position="478"/>
    </location>
</feature>
<feature type="domain" description="BAT2 N-terminal" evidence="3">
    <location>
        <begin position="12"/>
        <end position="165"/>
    </location>
</feature>
<dbReference type="PANTHER" id="PTHR14038:SF0">
    <property type="entry name" value="LP18708P"/>
    <property type="match status" value="1"/>
</dbReference>
<dbReference type="PANTHER" id="PTHR14038">
    <property type="entry name" value="BAT2 HLA-B-ASSOCIATED TRANSCRIPT 2"/>
    <property type="match status" value="1"/>
</dbReference>